<keyword evidence="6" id="KW-0675">Receptor</keyword>
<accession>A0A2P5CB29</accession>
<reference evidence="9" key="1">
    <citation type="submission" date="2016-06" db="EMBL/GenBank/DDBJ databases">
        <title>Parallel loss of symbiosis genes in relatives of nitrogen-fixing non-legume Parasponia.</title>
        <authorList>
            <person name="Van Velzen R."/>
            <person name="Holmer R."/>
            <person name="Bu F."/>
            <person name="Rutten L."/>
            <person name="Van Zeijl A."/>
            <person name="Liu W."/>
            <person name="Santuari L."/>
            <person name="Cao Q."/>
            <person name="Sharma T."/>
            <person name="Shen D."/>
            <person name="Roswanjaya Y."/>
            <person name="Wardhani T."/>
            <person name="Kalhor M.S."/>
            <person name="Jansen J."/>
            <person name="Van den Hoogen J."/>
            <person name="Gungor B."/>
            <person name="Hartog M."/>
            <person name="Hontelez J."/>
            <person name="Verver J."/>
            <person name="Yang W.-C."/>
            <person name="Schijlen E."/>
            <person name="Repin R."/>
            <person name="Schilthuizen M."/>
            <person name="Schranz E."/>
            <person name="Heidstra R."/>
            <person name="Miyata K."/>
            <person name="Fedorova E."/>
            <person name="Kohlen W."/>
            <person name="Bisseling T."/>
            <person name="Smit S."/>
            <person name="Geurts R."/>
        </authorList>
    </citation>
    <scope>NUCLEOTIDE SEQUENCE [LARGE SCALE GENOMIC DNA]</scope>
    <source>
        <strain evidence="9">cv. WU1-14</strain>
    </source>
</reference>
<dbReference type="SUPFAM" id="SSF52058">
    <property type="entry name" value="L domain-like"/>
    <property type="match status" value="1"/>
</dbReference>
<keyword evidence="7" id="KW-0325">Glycoprotein</keyword>
<dbReference type="Pfam" id="PF00560">
    <property type="entry name" value="LRR_1"/>
    <property type="match status" value="2"/>
</dbReference>
<keyword evidence="9" id="KW-1185">Reference proteome</keyword>
<sequence length="120" mass="13347">MTVTGKLCLIQRGSIPDKIGDMSWILSLDISRNQLSGELPTSLSKLNFLSHLNVSYNNFSGEIPLSTQLQSMEASSFIGNQLCGPPLPKDAEMKIITQKVEMQVEEKRAKKKTSTGFDWE</sequence>
<dbReference type="Gene3D" id="3.80.10.10">
    <property type="entry name" value="Ribonuclease Inhibitor"/>
    <property type="match status" value="1"/>
</dbReference>
<dbReference type="OrthoDB" id="1747084at2759"/>
<keyword evidence="2" id="KW-0812">Transmembrane</keyword>
<evidence type="ECO:0000256" key="1">
    <source>
        <dbReference type="ARBA" id="ARBA00004479"/>
    </source>
</evidence>
<keyword evidence="3" id="KW-0732">Signal</keyword>
<name>A0A2P5CB29_PARAD</name>
<evidence type="ECO:0000313" key="9">
    <source>
        <dbReference type="Proteomes" id="UP000237105"/>
    </source>
</evidence>
<dbReference type="EMBL" id="JXTB01000151">
    <property type="protein sequence ID" value="PON58253.1"/>
    <property type="molecule type" value="Genomic_DNA"/>
</dbReference>
<evidence type="ECO:0000313" key="8">
    <source>
        <dbReference type="EMBL" id="PON58253.1"/>
    </source>
</evidence>
<keyword evidence="4" id="KW-1133">Transmembrane helix</keyword>
<dbReference type="PANTHER" id="PTHR48063">
    <property type="entry name" value="LRR RECEPTOR-LIKE KINASE"/>
    <property type="match status" value="1"/>
</dbReference>
<organism evidence="8 9">
    <name type="scientific">Parasponia andersonii</name>
    <name type="common">Sponia andersonii</name>
    <dbReference type="NCBI Taxonomy" id="3476"/>
    <lineage>
        <taxon>Eukaryota</taxon>
        <taxon>Viridiplantae</taxon>
        <taxon>Streptophyta</taxon>
        <taxon>Embryophyta</taxon>
        <taxon>Tracheophyta</taxon>
        <taxon>Spermatophyta</taxon>
        <taxon>Magnoliopsida</taxon>
        <taxon>eudicotyledons</taxon>
        <taxon>Gunneridae</taxon>
        <taxon>Pentapetalae</taxon>
        <taxon>rosids</taxon>
        <taxon>fabids</taxon>
        <taxon>Rosales</taxon>
        <taxon>Cannabaceae</taxon>
        <taxon>Parasponia</taxon>
    </lineage>
</organism>
<evidence type="ECO:0000256" key="6">
    <source>
        <dbReference type="ARBA" id="ARBA00023170"/>
    </source>
</evidence>
<proteinExistence type="predicted"/>
<keyword evidence="5" id="KW-0472">Membrane</keyword>
<evidence type="ECO:0000256" key="2">
    <source>
        <dbReference type="ARBA" id="ARBA00022692"/>
    </source>
</evidence>
<evidence type="ECO:0000256" key="5">
    <source>
        <dbReference type="ARBA" id="ARBA00023136"/>
    </source>
</evidence>
<protein>
    <submittedName>
        <fullName evidence="8">LRR domain containing protein</fullName>
    </submittedName>
</protein>
<dbReference type="InterPro" id="IPR032675">
    <property type="entry name" value="LRR_dom_sf"/>
</dbReference>
<evidence type="ECO:0000256" key="7">
    <source>
        <dbReference type="ARBA" id="ARBA00023180"/>
    </source>
</evidence>
<evidence type="ECO:0000256" key="3">
    <source>
        <dbReference type="ARBA" id="ARBA00022729"/>
    </source>
</evidence>
<dbReference type="InterPro" id="IPR001611">
    <property type="entry name" value="Leu-rich_rpt"/>
</dbReference>
<comment type="caution">
    <text evidence="8">The sequence shown here is derived from an EMBL/GenBank/DDBJ whole genome shotgun (WGS) entry which is preliminary data.</text>
</comment>
<dbReference type="InterPro" id="IPR046956">
    <property type="entry name" value="RLP23-like"/>
</dbReference>
<dbReference type="Proteomes" id="UP000237105">
    <property type="component" value="Unassembled WGS sequence"/>
</dbReference>
<evidence type="ECO:0000256" key="4">
    <source>
        <dbReference type="ARBA" id="ARBA00022989"/>
    </source>
</evidence>
<comment type="subcellular location">
    <subcellularLocation>
        <location evidence="1">Membrane</location>
        <topology evidence="1">Single-pass type I membrane protein</topology>
    </subcellularLocation>
</comment>
<dbReference type="PANTHER" id="PTHR48063:SF98">
    <property type="entry name" value="LRR RECEPTOR-LIKE SERINE_THREONINE-PROTEIN KINASE FLS2"/>
    <property type="match status" value="1"/>
</dbReference>
<gene>
    <name evidence="8" type="ORF">PanWU01x14_168520</name>
</gene>
<dbReference type="AlphaFoldDB" id="A0A2P5CB29"/>
<dbReference type="STRING" id="3476.A0A2P5CB29"/>
<dbReference type="GO" id="GO:0016020">
    <property type="term" value="C:membrane"/>
    <property type="evidence" value="ECO:0007669"/>
    <property type="project" value="UniProtKB-SubCell"/>
</dbReference>